<feature type="domain" description="Peptidase M24" evidence="8">
    <location>
        <begin position="12"/>
        <end position="249"/>
    </location>
</feature>
<reference evidence="9 10" key="1">
    <citation type="journal article" date="2016" name="Nat. Commun.">
        <title>Thousands of microbial genomes shed light on interconnected biogeochemical processes in an aquifer system.</title>
        <authorList>
            <person name="Anantharaman K."/>
            <person name="Brown C.T."/>
            <person name="Hug L.A."/>
            <person name="Sharon I."/>
            <person name="Castelle C.J."/>
            <person name="Probst A.J."/>
            <person name="Thomas B.C."/>
            <person name="Singh A."/>
            <person name="Wilkins M.J."/>
            <person name="Karaoz U."/>
            <person name="Brodie E.L."/>
            <person name="Williams K.H."/>
            <person name="Hubbard S.S."/>
            <person name="Banfield J.F."/>
        </authorList>
    </citation>
    <scope>NUCLEOTIDE SEQUENCE [LARGE SCALE GENOMIC DNA]</scope>
</reference>
<feature type="binding site" evidence="6">
    <location>
        <position position="182"/>
    </location>
    <ligand>
        <name>substrate</name>
    </ligand>
</feature>
<dbReference type="PRINTS" id="PR00599">
    <property type="entry name" value="MAPEPTIDASE"/>
</dbReference>
<feature type="binding site" evidence="6">
    <location>
        <position position="175"/>
    </location>
    <ligand>
        <name>a divalent metal cation</name>
        <dbReference type="ChEBI" id="CHEBI:60240"/>
        <label>2</label>
        <note>catalytic</note>
    </ligand>
</feature>
<sequence>MIKLKTKEEIAILREGGKILAEILATLKAMAVPGANTAELEKKAIALIKKASGQPSFKGYAGSHNDKPYPSALCASINSEVVHAPSTPARYLKNGDIICLDIGMRYKKLYTDTAVTLAVGEVDAKTDKLIDITRQCLELGIQQAKPGNKLLDIARAVQINAEANGFGVVRELVGHGVGYAVHEAPAVPNFYDSREEELELELKPGLVIAIEPMLTLGDWHVRTGADGFTILTKDGSLAAHFEHTVAVTEEGNIVLTEK</sequence>
<evidence type="ECO:0000259" key="8">
    <source>
        <dbReference type="Pfam" id="PF00557"/>
    </source>
</evidence>
<comment type="subunit">
    <text evidence="6">Monomer.</text>
</comment>
<dbReference type="GO" id="GO:0046872">
    <property type="term" value="F:metal ion binding"/>
    <property type="evidence" value="ECO:0007669"/>
    <property type="project" value="UniProtKB-UniRule"/>
</dbReference>
<dbReference type="GO" id="GO:0006508">
    <property type="term" value="P:proteolysis"/>
    <property type="evidence" value="ECO:0007669"/>
    <property type="project" value="UniProtKB-KW"/>
</dbReference>
<comment type="catalytic activity">
    <reaction evidence="6 7">
        <text>Release of N-terminal amino acids, preferentially methionine, from peptides and arylamides.</text>
        <dbReference type="EC" id="3.4.11.18"/>
    </reaction>
</comment>
<comment type="cofactor">
    <cofactor evidence="6">
        <name>Co(2+)</name>
        <dbReference type="ChEBI" id="CHEBI:48828"/>
    </cofactor>
    <cofactor evidence="6">
        <name>Zn(2+)</name>
        <dbReference type="ChEBI" id="CHEBI:29105"/>
    </cofactor>
    <cofactor evidence="6">
        <name>Mn(2+)</name>
        <dbReference type="ChEBI" id="CHEBI:29035"/>
    </cofactor>
    <cofactor evidence="6">
        <name>Fe(2+)</name>
        <dbReference type="ChEBI" id="CHEBI:29033"/>
    </cofactor>
    <text evidence="6">Binds 2 divalent metal cations per subunit. Has a high-affinity and a low affinity metal-binding site. The true nature of the physiological cofactor is under debate. The enzyme is active with cobalt, zinc, manganese or divalent iron ions. Most likely, methionine aminopeptidases function as mononuclear Fe(2+)-metalloproteases under physiological conditions, and the catalytically relevant metal-binding site has been assigned to the histidine-containing high-affinity site.</text>
</comment>
<feature type="binding site" evidence="6">
    <location>
        <position position="242"/>
    </location>
    <ligand>
        <name>a divalent metal cation</name>
        <dbReference type="ChEBI" id="CHEBI:60240"/>
        <label>2</label>
        <note>catalytic</note>
    </ligand>
</feature>
<name>A0A1F5RZ58_9BACT</name>
<dbReference type="EMBL" id="MFFV01000034">
    <property type="protein sequence ID" value="OGF19351.1"/>
    <property type="molecule type" value="Genomic_DNA"/>
</dbReference>
<feature type="binding site" evidence="6">
    <location>
        <position position="242"/>
    </location>
    <ligand>
        <name>a divalent metal cation</name>
        <dbReference type="ChEBI" id="CHEBI:60240"/>
        <label>1</label>
    </ligand>
</feature>
<gene>
    <name evidence="6" type="primary">map</name>
    <name evidence="9" type="ORF">A3I35_03135</name>
</gene>
<dbReference type="InterPro" id="IPR001714">
    <property type="entry name" value="Pept_M24_MAP"/>
</dbReference>
<comment type="function">
    <text evidence="1 6">Removes the N-terminal methionine from nascent proteins. The N-terminal methionine is often cleaved when the second residue in the primary sequence is small and uncharged (Met-Ala-, Cys, Gly, Pro, Ser, Thr, or Val). Requires deformylation of the N(alpha)-formylated initiator methionine before it can be hydrolyzed.</text>
</comment>
<dbReference type="GO" id="GO:0004239">
    <property type="term" value="F:initiator methionyl aminopeptidase activity"/>
    <property type="evidence" value="ECO:0007669"/>
    <property type="project" value="UniProtKB-UniRule"/>
</dbReference>
<dbReference type="InterPro" id="IPR002467">
    <property type="entry name" value="Pept_M24A_MAP1"/>
</dbReference>
<keyword evidence="2 6" id="KW-0031">Aminopeptidase</keyword>
<evidence type="ECO:0000256" key="5">
    <source>
        <dbReference type="ARBA" id="ARBA00022801"/>
    </source>
</evidence>
<dbReference type="CDD" id="cd01086">
    <property type="entry name" value="MetAP1"/>
    <property type="match status" value="1"/>
</dbReference>
<dbReference type="SUPFAM" id="SSF55920">
    <property type="entry name" value="Creatinase/aminopeptidase"/>
    <property type="match status" value="1"/>
</dbReference>
<dbReference type="HAMAP" id="MF_01974">
    <property type="entry name" value="MetAP_1"/>
    <property type="match status" value="1"/>
</dbReference>
<dbReference type="AlphaFoldDB" id="A0A1F5RZ58"/>
<dbReference type="GO" id="GO:0005829">
    <property type="term" value="C:cytosol"/>
    <property type="evidence" value="ECO:0007669"/>
    <property type="project" value="TreeGrafter"/>
</dbReference>
<dbReference type="InterPro" id="IPR000994">
    <property type="entry name" value="Pept_M24"/>
</dbReference>
<evidence type="ECO:0000256" key="2">
    <source>
        <dbReference type="ARBA" id="ARBA00022438"/>
    </source>
</evidence>
<evidence type="ECO:0000256" key="1">
    <source>
        <dbReference type="ARBA" id="ARBA00002521"/>
    </source>
</evidence>
<dbReference type="Proteomes" id="UP000177878">
    <property type="component" value="Unassembled WGS sequence"/>
</dbReference>
<keyword evidence="3 6" id="KW-0645">Protease</keyword>
<accession>A0A1F5RZ58</accession>
<dbReference type="Gene3D" id="3.90.230.10">
    <property type="entry name" value="Creatinase/methionine aminopeptidase superfamily"/>
    <property type="match status" value="1"/>
</dbReference>
<evidence type="ECO:0000256" key="7">
    <source>
        <dbReference type="RuleBase" id="RU003653"/>
    </source>
</evidence>
<evidence type="ECO:0000256" key="6">
    <source>
        <dbReference type="HAMAP-Rule" id="MF_01974"/>
    </source>
</evidence>
<dbReference type="GO" id="GO:0070006">
    <property type="term" value="F:metalloaminopeptidase activity"/>
    <property type="evidence" value="ECO:0007669"/>
    <property type="project" value="UniProtKB-UniRule"/>
</dbReference>
<dbReference type="InterPro" id="IPR036005">
    <property type="entry name" value="Creatinase/aminopeptidase-like"/>
</dbReference>
<dbReference type="PANTHER" id="PTHR43330">
    <property type="entry name" value="METHIONINE AMINOPEPTIDASE"/>
    <property type="match status" value="1"/>
</dbReference>
<comment type="similarity">
    <text evidence="6">Belongs to the peptidase M24A family. Methionine aminopeptidase type 1 subfamily.</text>
</comment>
<dbReference type="EC" id="3.4.11.18" evidence="6 7"/>
<dbReference type="STRING" id="1797988.A3I35_03135"/>
<keyword evidence="5 6" id="KW-0378">Hydrolase</keyword>
<organism evidence="9 10">
    <name type="scientific">Candidatus Falkowbacteria bacterium RIFCSPLOWO2_02_FULL_45_15</name>
    <dbReference type="NCBI Taxonomy" id="1797988"/>
    <lineage>
        <taxon>Bacteria</taxon>
        <taxon>Candidatus Falkowiibacteriota</taxon>
    </lineage>
</organism>
<evidence type="ECO:0000313" key="10">
    <source>
        <dbReference type="Proteomes" id="UP000177878"/>
    </source>
</evidence>
<dbReference type="Pfam" id="PF00557">
    <property type="entry name" value="Peptidase_M24"/>
    <property type="match status" value="1"/>
</dbReference>
<protein>
    <recommendedName>
        <fullName evidence="6 7">Methionine aminopeptidase</fullName>
        <shortName evidence="6">MAP</shortName>
        <shortName evidence="6">MetAP</shortName>
        <ecNumber evidence="6 7">3.4.11.18</ecNumber>
    </recommendedName>
    <alternativeName>
        <fullName evidence="6">Peptidase M</fullName>
    </alternativeName>
</protein>
<feature type="binding site" evidence="6">
    <location>
        <position position="101"/>
    </location>
    <ligand>
        <name>a divalent metal cation</name>
        <dbReference type="ChEBI" id="CHEBI:60240"/>
        <label>1</label>
    </ligand>
</feature>
<comment type="caution">
    <text evidence="9">The sequence shown here is derived from an EMBL/GenBank/DDBJ whole genome shotgun (WGS) entry which is preliminary data.</text>
</comment>
<evidence type="ECO:0000256" key="4">
    <source>
        <dbReference type="ARBA" id="ARBA00022723"/>
    </source>
</evidence>
<evidence type="ECO:0000313" key="9">
    <source>
        <dbReference type="EMBL" id="OGF19351.1"/>
    </source>
</evidence>
<dbReference type="PANTHER" id="PTHR43330:SF27">
    <property type="entry name" value="METHIONINE AMINOPEPTIDASE"/>
    <property type="match status" value="1"/>
</dbReference>
<feature type="binding site" evidence="6">
    <location>
        <position position="211"/>
    </location>
    <ligand>
        <name>a divalent metal cation</name>
        <dbReference type="ChEBI" id="CHEBI:60240"/>
        <label>2</label>
        <note>catalytic</note>
    </ligand>
</feature>
<feature type="binding site" evidence="6">
    <location>
        <position position="112"/>
    </location>
    <ligand>
        <name>a divalent metal cation</name>
        <dbReference type="ChEBI" id="CHEBI:60240"/>
        <label>2</label>
        <note>catalytic</note>
    </ligand>
</feature>
<proteinExistence type="inferred from homology"/>
<feature type="binding site" evidence="6">
    <location>
        <position position="112"/>
    </location>
    <ligand>
        <name>a divalent metal cation</name>
        <dbReference type="ChEBI" id="CHEBI:60240"/>
        <label>1</label>
    </ligand>
</feature>
<evidence type="ECO:0000256" key="3">
    <source>
        <dbReference type="ARBA" id="ARBA00022670"/>
    </source>
</evidence>
<keyword evidence="4 6" id="KW-0479">Metal-binding</keyword>
<dbReference type="NCBIfam" id="TIGR00500">
    <property type="entry name" value="met_pdase_I"/>
    <property type="match status" value="1"/>
</dbReference>
<feature type="binding site" evidence="6">
    <location>
        <position position="83"/>
    </location>
    <ligand>
        <name>substrate</name>
    </ligand>
</feature>